<dbReference type="InterPro" id="IPR030903">
    <property type="entry name" value="CDPS"/>
</dbReference>
<evidence type="ECO:0000256" key="3">
    <source>
        <dbReference type="ARBA" id="ARBA00030771"/>
    </source>
</evidence>
<dbReference type="NCBIfam" id="TIGR04539">
    <property type="entry name" value="tRNA_cyclodipep"/>
    <property type="match status" value="1"/>
</dbReference>
<dbReference type="AlphaFoldDB" id="A0A2W5MVQ4"/>
<reference evidence="4 5" key="1">
    <citation type="submission" date="2017-08" db="EMBL/GenBank/DDBJ databases">
        <title>Infants hospitalized years apart are colonized by the same room-sourced microbial strains.</title>
        <authorList>
            <person name="Brooks B."/>
            <person name="Olm M.R."/>
            <person name="Firek B.A."/>
            <person name="Baker R."/>
            <person name="Thomas B.C."/>
            <person name="Morowitz M.J."/>
            <person name="Banfield J.F."/>
        </authorList>
    </citation>
    <scope>NUCLEOTIDE SEQUENCE [LARGE SCALE GENOMIC DNA]</scope>
    <source>
        <strain evidence="4">S2_005_002_R2_29</strain>
    </source>
</reference>
<accession>A0A2W5MVQ4</accession>
<evidence type="ECO:0000256" key="1">
    <source>
        <dbReference type="ARBA" id="ARBA00006034"/>
    </source>
</evidence>
<comment type="caution">
    <text evidence="4">The sequence shown here is derived from an EMBL/GenBank/DDBJ whole genome shotgun (WGS) entry which is preliminary data.</text>
</comment>
<gene>
    <name evidence="4" type="ORF">DI551_10410</name>
</gene>
<evidence type="ECO:0000313" key="4">
    <source>
        <dbReference type="EMBL" id="PZQ44289.1"/>
    </source>
</evidence>
<comment type="similarity">
    <text evidence="1">Belongs to the CDPS family.</text>
</comment>
<dbReference type="Gene3D" id="3.40.50.11710">
    <property type="entry name" value="Cyclodipeptide synthase"/>
    <property type="match status" value="1"/>
</dbReference>
<name>A0A2W5MVQ4_9BACT</name>
<dbReference type="Proteomes" id="UP000249417">
    <property type="component" value="Unassembled WGS sequence"/>
</dbReference>
<sequence>MTPSWLRCNETSSCGYGRYRPNRVKHMLQNAFKKTYPPQTGLYAVKVKGGDDWKAHDACRLHISVGQPYHEGPKFAATMDWARARFKNVTVCVNDALQLGNFMFERGIDRHTAYIRAINEGGKWLERNAASLEGVDIRRWESWKTWPEYPLMLEAVLKTYAENKEFSAAIDRTAASFWDKRERLNPAYTPDRKDHFFELSKEYLLEEVAIICRMIDQQRAIDLYPGTMLPVFDLMKGHDLPYAPKELGQRDFARIDFLKRNIG</sequence>
<dbReference type="EMBL" id="QFQB01000100">
    <property type="protein sequence ID" value="PZQ44289.1"/>
    <property type="molecule type" value="Genomic_DNA"/>
</dbReference>
<protein>
    <recommendedName>
        <fullName evidence="3">Cyclodipeptide synthase</fullName>
    </recommendedName>
</protein>
<proteinExistence type="inferred from homology"/>
<dbReference type="GO" id="GO:0016755">
    <property type="term" value="F:aminoacyltransferase activity"/>
    <property type="evidence" value="ECO:0007669"/>
    <property type="project" value="InterPro"/>
</dbReference>
<keyword evidence="2" id="KW-0808">Transferase</keyword>
<evidence type="ECO:0000256" key="2">
    <source>
        <dbReference type="ARBA" id="ARBA00022679"/>
    </source>
</evidence>
<evidence type="ECO:0000313" key="5">
    <source>
        <dbReference type="Proteomes" id="UP000249417"/>
    </source>
</evidence>
<dbReference type="InterPro" id="IPR038622">
    <property type="entry name" value="CDPS_sf"/>
</dbReference>
<organism evidence="4 5">
    <name type="scientific">Micavibrio aeruginosavorus</name>
    <dbReference type="NCBI Taxonomy" id="349221"/>
    <lineage>
        <taxon>Bacteria</taxon>
        <taxon>Pseudomonadati</taxon>
        <taxon>Bdellovibrionota</taxon>
        <taxon>Bdellovibrionia</taxon>
        <taxon>Bdellovibrionales</taxon>
        <taxon>Pseudobdellovibrionaceae</taxon>
        <taxon>Micavibrio</taxon>
    </lineage>
</organism>